<evidence type="ECO:0000313" key="3">
    <source>
        <dbReference type="EMBL" id="CAL8116369.1"/>
    </source>
</evidence>
<dbReference type="PANTHER" id="PTHR24252">
    <property type="entry name" value="ACROSIN-RELATED"/>
    <property type="match status" value="1"/>
</dbReference>
<dbReference type="EMBL" id="CAXLJM020000053">
    <property type="protein sequence ID" value="CAL8116369.1"/>
    <property type="molecule type" value="Genomic_DNA"/>
</dbReference>
<proteinExistence type="predicted"/>
<dbReference type="InterPro" id="IPR009003">
    <property type="entry name" value="Peptidase_S1_PA"/>
</dbReference>
<comment type="caution">
    <text evidence="3">The sequence shown here is derived from an EMBL/GenBank/DDBJ whole genome shotgun (WGS) entry which is preliminary data.</text>
</comment>
<protein>
    <recommendedName>
        <fullName evidence="2">Peptidase S1 domain-containing protein</fullName>
    </recommendedName>
</protein>
<evidence type="ECO:0000259" key="2">
    <source>
        <dbReference type="Pfam" id="PF00089"/>
    </source>
</evidence>
<reference evidence="3 4" key="1">
    <citation type="submission" date="2024-08" db="EMBL/GenBank/DDBJ databases">
        <authorList>
            <person name="Cucini C."/>
            <person name="Frati F."/>
        </authorList>
    </citation>
    <scope>NUCLEOTIDE SEQUENCE [LARGE SCALE GENOMIC DNA]</scope>
</reference>
<feature type="domain" description="Peptidase S1" evidence="2">
    <location>
        <begin position="20"/>
        <end position="102"/>
    </location>
</feature>
<dbReference type="PANTHER" id="PTHR24252:SF7">
    <property type="entry name" value="HYALIN"/>
    <property type="match status" value="1"/>
</dbReference>
<dbReference type="SUPFAM" id="SSF50494">
    <property type="entry name" value="Trypsin-like serine proteases"/>
    <property type="match status" value="1"/>
</dbReference>
<organism evidence="3 4">
    <name type="scientific">Orchesella dallaii</name>
    <dbReference type="NCBI Taxonomy" id="48710"/>
    <lineage>
        <taxon>Eukaryota</taxon>
        <taxon>Metazoa</taxon>
        <taxon>Ecdysozoa</taxon>
        <taxon>Arthropoda</taxon>
        <taxon>Hexapoda</taxon>
        <taxon>Collembola</taxon>
        <taxon>Entomobryomorpha</taxon>
        <taxon>Entomobryoidea</taxon>
        <taxon>Orchesellidae</taxon>
        <taxon>Orchesellinae</taxon>
        <taxon>Orchesella</taxon>
    </lineage>
</organism>
<dbReference type="Proteomes" id="UP001642540">
    <property type="component" value="Unassembled WGS sequence"/>
</dbReference>
<keyword evidence="1" id="KW-1015">Disulfide bond</keyword>
<dbReference type="InterPro" id="IPR043504">
    <property type="entry name" value="Peptidase_S1_PA_chymotrypsin"/>
</dbReference>
<dbReference type="Pfam" id="PF00089">
    <property type="entry name" value="Trypsin"/>
    <property type="match status" value="1"/>
</dbReference>
<dbReference type="Gene3D" id="2.40.10.10">
    <property type="entry name" value="Trypsin-like serine proteases"/>
    <property type="match status" value="1"/>
</dbReference>
<evidence type="ECO:0000256" key="1">
    <source>
        <dbReference type="ARBA" id="ARBA00023157"/>
    </source>
</evidence>
<evidence type="ECO:0000313" key="4">
    <source>
        <dbReference type="Proteomes" id="UP001642540"/>
    </source>
</evidence>
<gene>
    <name evidence="3" type="ORF">ODALV1_LOCUS17254</name>
</gene>
<keyword evidence="4" id="KW-1185">Reference proteome</keyword>
<dbReference type="InterPro" id="IPR001254">
    <property type="entry name" value="Trypsin_dom"/>
</dbReference>
<name>A0ABP1R4S7_9HEXA</name>
<sequence>MSLLAVKRSDTTGAEQTRQLLKLTKMFRKFLSQHPTQGQDTTGDILVSEWGTTASGGSLPDDLQKWVIPVVNGARCRYDYPGELIADSMICAGLPDGGKDSC</sequence>
<accession>A0ABP1R4S7</accession>